<evidence type="ECO:0000256" key="1">
    <source>
        <dbReference type="SAM" id="MobiDB-lite"/>
    </source>
</evidence>
<dbReference type="AlphaFoldDB" id="A0AAE1DBW1"/>
<keyword evidence="3" id="KW-1185">Reference proteome</keyword>
<comment type="caution">
    <text evidence="2">The sequence shown here is derived from an EMBL/GenBank/DDBJ whole genome shotgun (WGS) entry which is preliminary data.</text>
</comment>
<evidence type="ECO:0000313" key="3">
    <source>
        <dbReference type="Proteomes" id="UP001283361"/>
    </source>
</evidence>
<evidence type="ECO:0000313" key="2">
    <source>
        <dbReference type="EMBL" id="KAK3764747.1"/>
    </source>
</evidence>
<dbReference type="EMBL" id="JAWDGP010004409">
    <property type="protein sequence ID" value="KAK3764747.1"/>
    <property type="molecule type" value="Genomic_DNA"/>
</dbReference>
<gene>
    <name evidence="2" type="ORF">RRG08_009007</name>
</gene>
<protein>
    <submittedName>
        <fullName evidence="2">Uncharacterized protein</fullName>
    </submittedName>
</protein>
<organism evidence="2 3">
    <name type="scientific">Elysia crispata</name>
    <name type="common">lettuce slug</name>
    <dbReference type="NCBI Taxonomy" id="231223"/>
    <lineage>
        <taxon>Eukaryota</taxon>
        <taxon>Metazoa</taxon>
        <taxon>Spiralia</taxon>
        <taxon>Lophotrochozoa</taxon>
        <taxon>Mollusca</taxon>
        <taxon>Gastropoda</taxon>
        <taxon>Heterobranchia</taxon>
        <taxon>Euthyneura</taxon>
        <taxon>Panpulmonata</taxon>
        <taxon>Sacoglossa</taxon>
        <taxon>Placobranchoidea</taxon>
        <taxon>Plakobranchidae</taxon>
        <taxon>Elysia</taxon>
    </lineage>
</organism>
<dbReference type="Proteomes" id="UP001283361">
    <property type="component" value="Unassembled WGS sequence"/>
</dbReference>
<accession>A0AAE1DBW1</accession>
<feature type="region of interest" description="Disordered" evidence="1">
    <location>
        <begin position="94"/>
        <end position="113"/>
    </location>
</feature>
<name>A0AAE1DBW1_9GAST</name>
<proteinExistence type="predicted"/>
<reference evidence="2" key="1">
    <citation type="journal article" date="2023" name="G3 (Bethesda)">
        <title>A reference genome for the long-term kleptoplast-retaining sea slug Elysia crispata morphotype clarki.</title>
        <authorList>
            <person name="Eastman K.E."/>
            <person name="Pendleton A.L."/>
            <person name="Shaikh M.A."/>
            <person name="Suttiyut T."/>
            <person name="Ogas R."/>
            <person name="Tomko P."/>
            <person name="Gavelis G."/>
            <person name="Widhalm J.R."/>
            <person name="Wisecaver J.H."/>
        </authorList>
    </citation>
    <scope>NUCLEOTIDE SEQUENCE</scope>
    <source>
        <strain evidence="2">ECLA1</strain>
    </source>
</reference>
<sequence length="113" mass="12775">MVVFRLSPSSAVDRVISQDQHQTAITGRTPFFTDNLNLDRLDLAHCVFRANHESLSQTSHKSSCIASKLYAWLPSPRQITGEGQGPLRNYNVSMRQSRQSIDRVANSVDNKRF</sequence>